<keyword evidence="3" id="KW-1185">Reference proteome</keyword>
<sequence length="114" mass="13037">MRQAKPAPRHRNQKTVDDLELYPRVHKRGEPSGESNQIEYPKELFSKIWAGRHFSPLDPALVGVESPLPRCHCVFLLSGCWSVAARGPITSWLVSQHGTISKDMCWMWSDIRIL</sequence>
<evidence type="ECO:0000256" key="1">
    <source>
        <dbReference type="SAM" id="MobiDB-lite"/>
    </source>
</evidence>
<dbReference type="AlphaFoldDB" id="A0A9P9X0D2"/>
<gene>
    <name evidence="2" type="ORF">CABS02_14766</name>
</gene>
<evidence type="ECO:0000313" key="2">
    <source>
        <dbReference type="EMBL" id="KAI3529658.1"/>
    </source>
</evidence>
<feature type="region of interest" description="Disordered" evidence="1">
    <location>
        <begin position="1"/>
        <end position="37"/>
    </location>
</feature>
<dbReference type="Proteomes" id="UP001056436">
    <property type="component" value="Unassembled WGS sequence"/>
</dbReference>
<protein>
    <submittedName>
        <fullName evidence="2">Uncharacterized protein</fullName>
    </submittedName>
</protein>
<evidence type="ECO:0000313" key="3">
    <source>
        <dbReference type="Proteomes" id="UP001056436"/>
    </source>
</evidence>
<feature type="compositionally biased region" description="Basic and acidic residues" evidence="1">
    <location>
        <begin position="14"/>
        <end position="31"/>
    </location>
</feature>
<reference evidence="2" key="1">
    <citation type="submission" date="2019-01" db="EMBL/GenBank/DDBJ databases">
        <title>Colletotrichum abscissum LGMF1257.</title>
        <authorList>
            <person name="Baroncelli R."/>
        </authorList>
    </citation>
    <scope>NUCLEOTIDE SEQUENCE</scope>
    <source>
        <strain evidence="2">Ca142</strain>
    </source>
</reference>
<accession>A0A9P9X0D2</accession>
<name>A0A9P9X0D2_9PEZI</name>
<organism evidence="2 3">
    <name type="scientific">Colletotrichum abscissum</name>
    <dbReference type="NCBI Taxonomy" id="1671311"/>
    <lineage>
        <taxon>Eukaryota</taxon>
        <taxon>Fungi</taxon>
        <taxon>Dikarya</taxon>
        <taxon>Ascomycota</taxon>
        <taxon>Pezizomycotina</taxon>
        <taxon>Sordariomycetes</taxon>
        <taxon>Hypocreomycetidae</taxon>
        <taxon>Glomerellales</taxon>
        <taxon>Glomerellaceae</taxon>
        <taxon>Colletotrichum</taxon>
        <taxon>Colletotrichum acutatum species complex</taxon>
    </lineage>
</organism>
<dbReference type="OrthoDB" id="10434433at2759"/>
<dbReference type="EMBL" id="SDAQ01000221">
    <property type="protein sequence ID" value="KAI3529658.1"/>
    <property type="molecule type" value="Genomic_DNA"/>
</dbReference>
<comment type="caution">
    <text evidence="2">The sequence shown here is derived from an EMBL/GenBank/DDBJ whole genome shotgun (WGS) entry which is preliminary data.</text>
</comment>
<proteinExistence type="predicted"/>